<evidence type="ECO:0000313" key="2">
    <source>
        <dbReference type="EMBL" id="BCS19168.1"/>
    </source>
</evidence>
<dbReference type="EMBL" id="AP024443">
    <property type="protein sequence ID" value="BCS19168.1"/>
    <property type="molecule type" value="Genomic_DNA"/>
</dbReference>
<evidence type="ECO:0000259" key="1">
    <source>
        <dbReference type="Pfam" id="PF00501"/>
    </source>
</evidence>
<dbReference type="InterPro" id="IPR042099">
    <property type="entry name" value="ANL_N_sf"/>
</dbReference>
<dbReference type="KEGG" id="apuu:APUU_11996A"/>
<dbReference type="OrthoDB" id="10253869at2759"/>
<proteinExistence type="predicted"/>
<dbReference type="InterPro" id="IPR000873">
    <property type="entry name" value="AMP-dep_synth/lig_dom"/>
</dbReference>
<dbReference type="PANTHER" id="PTHR43201">
    <property type="entry name" value="ACYL-COA SYNTHETASE"/>
    <property type="match status" value="1"/>
</dbReference>
<dbReference type="GO" id="GO:0006631">
    <property type="term" value="P:fatty acid metabolic process"/>
    <property type="evidence" value="ECO:0007669"/>
    <property type="project" value="TreeGrafter"/>
</dbReference>
<protein>
    <submittedName>
        <fullName evidence="2">Putative NRPS-like protein biosynthetic cluster</fullName>
    </submittedName>
</protein>
<dbReference type="PANTHER" id="PTHR43201:SF32">
    <property type="entry name" value="2-SUCCINYLBENZOATE--COA LIGASE, CHLOROPLASTIC_PEROXISOMAL"/>
    <property type="match status" value="1"/>
</dbReference>
<dbReference type="GO" id="GO:0031956">
    <property type="term" value="F:medium-chain fatty acid-CoA ligase activity"/>
    <property type="evidence" value="ECO:0007669"/>
    <property type="project" value="TreeGrafter"/>
</dbReference>
<dbReference type="Proteomes" id="UP000654913">
    <property type="component" value="Chromosome 1"/>
</dbReference>
<reference evidence="2" key="2">
    <citation type="submission" date="2021-02" db="EMBL/GenBank/DDBJ databases">
        <title>Aspergillus puulaauensis MK2 genome sequence.</title>
        <authorList>
            <person name="Futagami T."/>
            <person name="Mori K."/>
            <person name="Kadooka C."/>
            <person name="Tanaka T."/>
        </authorList>
    </citation>
    <scope>NUCLEOTIDE SEQUENCE</scope>
    <source>
        <strain evidence="2">MK2</strain>
    </source>
</reference>
<accession>A0A7R7XDC6</accession>
<name>A0A7R7XDC6_9EURO</name>
<evidence type="ECO:0000313" key="3">
    <source>
        <dbReference type="Proteomes" id="UP000654913"/>
    </source>
</evidence>
<dbReference type="Pfam" id="PF00501">
    <property type="entry name" value="AMP-binding"/>
    <property type="match status" value="1"/>
</dbReference>
<dbReference type="InterPro" id="IPR020845">
    <property type="entry name" value="AMP-binding_CS"/>
</dbReference>
<reference evidence="2" key="1">
    <citation type="submission" date="2021-01" db="EMBL/GenBank/DDBJ databases">
        <authorList>
            <consortium name="Aspergillus puulaauensis MK2 genome sequencing consortium"/>
            <person name="Kazuki M."/>
            <person name="Futagami T."/>
        </authorList>
    </citation>
    <scope>NUCLEOTIDE SEQUENCE</scope>
    <source>
        <strain evidence="2">MK2</strain>
    </source>
</reference>
<dbReference type="PROSITE" id="PS00455">
    <property type="entry name" value="AMP_BINDING"/>
    <property type="match status" value="1"/>
</dbReference>
<dbReference type="RefSeq" id="XP_041551362.1">
    <property type="nucleotide sequence ID" value="XM_041698147.1"/>
</dbReference>
<keyword evidence="3" id="KW-1185">Reference proteome</keyword>
<dbReference type="Gene3D" id="3.40.50.12780">
    <property type="entry name" value="N-terminal domain of ligase-like"/>
    <property type="match status" value="1"/>
</dbReference>
<organism evidence="2 3">
    <name type="scientific">Aspergillus puulaauensis</name>
    <dbReference type="NCBI Taxonomy" id="1220207"/>
    <lineage>
        <taxon>Eukaryota</taxon>
        <taxon>Fungi</taxon>
        <taxon>Dikarya</taxon>
        <taxon>Ascomycota</taxon>
        <taxon>Pezizomycotina</taxon>
        <taxon>Eurotiomycetes</taxon>
        <taxon>Eurotiomycetidae</taxon>
        <taxon>Eurotiales</taxon>
        <taxon>Aspergillaceae</taxon>
        <taxon>Aspergillus</taxon>
    </lineage>
</organism>
<dbReference type="GeneID" id="64969173"/>
<dbReference type="SUPFAM" id="SSF56801">
    <property type="entry name" value="Acetyl-CoA synthetase-like"/>
    <property type="match status" value="1"/>
</dbReference>
<gene>
    <name evidence="2" type="ORF">APUU_11996A</name>
</gene>
<sequence>MPSIRSLFRLKPSPSEQLAEIDGGHLVNEPSVFLHIERGLRQNPHGLAVISSHQPPDHLASLVDKQSQSQNETCLAWTYTQLHRAALRVARGMLDSGVRPNTAMLMFIPNGIEYTILLWTAAILRLTIVSVDLGLLAISKHDELRDVIRLVKPSIIVVQGAGAEADTLDIARRNIPLSSRSDNTNQDGNILGITLTEPSTSYPSTPSIWKSLLALAASPALDPSQTASVLSSARSDDPTRTHSILFTSGTSGKPKGCPLLVSGITHVLQSQSWLLTPANSRRALQQAHNARGIAPAQMLQTWREGGTVVMTGDGFNVGDLLDAVERYRVTFIVLTPAMVHSVSVELEKRLYPHSYSVKGRAMVDCVRTVQLGGDAVTRDVLKKCGRLFPKARIVINHGMTEVGGGGAFVWPFTSTKKIPFYGEMSPVGAVAAGAVVRIWDAEEGEIARREKLGELHVCCGSTIPEYLDGVSGDSFYEEGGRRWFNTGDVGMMDSNGIVFVLGRKKDMIQSAVMPAPMESCLEKFTSTQVCLTDTDYSRANEQACVVNAGGPFAVLERSTGKTETEIKTHIASTLGDENALQGVLFLQDLGLDEFPVNATHKIIRSEVEDAVLEYQLASV</sequence>
<dbReference type="AlphaFoldDB" id="A0A7R7XDC6"/>
<feature type="domain" description="AMP-dependent synthetase/ligase" evidence="1">
    <location>
        <begin position="76"/>
        <end position="458"/>
    </location>
</feature>